<name>A0A2I8VH59_9EURY</name>
<dbReference type="EMBL" id="CP026309">
    <property type="protein sequence ID" value="AUV81250.1"/>
    <property type="molecule type" value="Genomic_DNA"/>
</dbReference>
<sequence length="199" mass="21095">MSQVADSMQSGIETLDLSSVEDDLQGIIDKASDAINEIAEIPNNVTTTVTREVEYQENPSGRDTGAEGPGDSDDDDDHDTDVSPPTNYDPGGDDDDGPARGSEDDGSTGFVGLARGGYVTGATAAFVGEGTDDEFVTPHSTMERILRDVAREAMSAGGGGGDTYHFDIDVDGSDMSERELIQAVKDEFKQDLKRQLGRP</sequence>
<protein>
    <submittedName>
        <fullName evidence="2">Uncharacterized protein</fullName>
    </submittedName>
</protein>
<evidence type="ECO:0000256" key="1">
    <source>
        <dbReference type="SAM" id="MobiDB-lite"/>
    </source>
</evidence>
<evidence type="ECO:0000313" key="2">
    <source>
        <dbReference type="EMBL" id="AUV81250.1"/>
    </source>
</evidence>
<accession>A0A2I8VH59</accession>
<organism evidence="2 3">
    <name type="scientific">Salinigranum rubrum</name>
    <dbReference type="NCBI Taxonomy" id="755307"/>
    <lineage>
        <taxon>Archaea</taxon>
        <taxon>Methanobacteriati</taxon>
        <taxon>Methanobacteriota</taxon>
        <taxon>Stenosarchaea group</taxon>
        <taxon>Halobacteria</taxon>
        <taxon>Halobacteriales</taxon>
        <taxon>Haloferacaceae</taxon>
        <taxon>Salinigranum</taxon>
    </lineage>
</organism>
<evidence type="ECO:0000313" key="3">
    <source>
        <dbReference type="Proteomes" id="UP000236584"/>
    </source>
</evidence>
<dbReference type="KEGG" id="srub:C2R22_05895"/>
<gene>
    <name evidence="2" type="ORF">C2R22_05895</name>
</gene>
<feature type="compositionally biased region" description="Acidic residues" evidence="1">
    <location>
        <begin position="70"/>
        <end position="79"/>
    </location>
</feature>
<proteinExistence type="predicted"/>
<reference evidence="2 3" key="1">
    <citation type="submission" date="2018-01" db="EMBL/GenBank/DDBJ databases">
        <title>Complete genome sequence of Salinigranum rubrum GX10T, an extremely halophilic archaeon isolated from a marine solar saltern.</title>
        <authorList>
            <person name="Han S."/>
        </authorList>
    </citation>
    <scope>NUCLEOTIDE SEQUENCE [LARGE SCALE GENOMIC DNA]</scope>
    <source>
        <strain evidence="2 3">GX10</strain>
    </source>
</reference>
<dbReference type="AlphaFoldDB" id="A0A2I8VH59"/>
<dbReference type="GeneID" id="35591603"/>
<dbReference type="RefSeq" id="WP_103424938.1">
    <property type="nucleotide sequence ID" value="NZ_CP026309.1"/>
</dbReference>
<keyword evidence="3" id="KW-1185">Reference proteome</keyword>
<feature type="region of interest" description="Disordered" evidence="1">
    <location>
        <begin position="34"/>
        <end position="114"/>
    </location>
</feature>
<dbReference type="Proteomes" id="UP000236584">
    <property type="component" value="Chromosome"/>
</dbReference>